<keyword evidence="3 13" id="KW-0479">Metal-binding</keyword>
<evidence type="ECO:0000256" key="1">
    <source>
        <dbReference type="ARBA" id="ARBA00005165"/>
    </source>
</evidence>
<comment type="function">
    <text evidence="13">Condenses 4-methyl-5-(beta-hydroxyethyl)thiazole monophosphate (THZ-P) and 2-methyl-4-amino-5-hydroxymethyl pyrimidine pyrophosphate (HMP-PP) to form thiamine monophosphate (TMP).</text>
</comment>
<evidence type="ECO:0000313" key="17">
    <source>
        <dbReference type="Proteomes" id="UP001597380"/>
    </source>
</evidence>
<feature type="binding site" evidence="13">
    <location>
        <position position="395"/>
    </location>
    <ligand>
        <name>4-amino-2-methyl-5-(diphosphooxymethyl)pyrimidine</name>
        <dbReference type="ChEBI" id="CHEBI:57841"/>
    </ligand>
</feature>
<comment type="catalytic activity">
    <reaction evidence="12 13">
        <text>2-[(2R,5Z)-2-carboxy-4-methylthiazol-5(2H)-ylidene]ethyl phosphate + 4-amino-2-methyl-5-(diphosphooxymethyl)pyrimidine + 2 H(+) = thiamine phosphate + CO2 + diphosphate</text>
        <dbReference type="Rhea" id="RHEA:47844"/>
        <dbReference type="ChEBI" id="CHEBI:15378"/>
        <dbReference type="ChEBI" id="CHEBI:16526"/>
        <dbReference type="ChEBI" id="CHEBI:33019"/>
        <dbReference type="ChEBI" id="CHEBI:37575"/>
        <dbReference type="ChEBI" id="CHEBI:57841"/>
        <dbReference type="ChEBI" id="CHEBI:62899"/>
        <dbReference type="EC" id="2.5.1.3"/>
    </reaction>
</comment>
<dbReference type="HAMAP" id="MF_00097">
    <property type="entry name" value="TMP_synthase"/>
    <property type="match status" value="1"/>
</dbReference>
<keyword evidence="2 13" id="KW-0808">Transferase</keyword>
<dbReference type="PANTHER" id="PTHR20858">
    <property type="entry name" value="PHOSPHOMETHYLPYRIMIDINE KINASE"/>
    <property type="match status" value="1"/>
</dbReference>
<evidence type="ECO:0000256" key="9">
    <source>
        <dbReference type="ARBA" id="ARBA00023268"/>
    </source>
</evidence>
<feature type="binding site" evidence="13">
    <location>
        <position position="415"/>
    </location>
    <ligand>
        <name>Mg(2+)</name>
        <dbReference type="ChEBI" id="CHEBI:18420"/>
    </ligand>
</feature>
<dbReference type="Pfam" id="PF02581">
    <property type="entry name" value="TMP-TENI"/>
    <property type="match status" value="1"/>
</dbReference>
<evidence type="ECO:0000256" key="2">
    <source>
        <dbReference type="ARBA" id="ARBA00022679"/>
    </source>
</evidence>
<keyword evidence="5" id="KW-0418">Kinase</keyword>
<keyword evidence="6" id="KW-0067">ATP-binding</keyword>
<dbReference type="CDD" id="cd01169">
    <property type="entry name" value="HMPP_kinase"/>
    <property type="match status" value="1"/>
</dbReference>
<evidence type="ECO:0000256" key="5">
    <source>
        <dbReference type="ARBA" id="ARBA00022777"/>
    </source>
</evidence>
<comment type="similarity">
    <text evidence="13">Belongs to the thiamine-phosphate synthase family.</text>
</comment>
<comment type="caution">
    <text evidence="16">The sequence shown here is derived from an EMBL/GenBank/DDBJ whole genome shotgun (WGS) entry which is preliminary data.</text>
</comment>
<evidence type="ECO:0000256" key="12">
    <source>
        <dbReference type="ARBA" id="ARBA00047883"/>
    </source>
</evidence>
<keyword evidence="7 13" id="KW-0460">Magnesium</keyword>
<comment type="catalytic activity">
    <reaction evidence="11 13">
        <text>2-(2-carboxy-4-methylthiazol-5-yl)ethyl phosphate + 4-amino-2-methyl-5-(diphosphooxymethyl)pyrimidine + 2 H(+) = thiamine phosphate + CO2 + diphosphate</text>
        <dbReference type="Rhea" id="RHEA:47848"/>
        <dbReference type="ChEBI" id="CHEBI:15378"/>
        <dbReference type="ChEBI" id="CHEBI:16526"/>
        <dbReference type="ChEBI" id="CHEBI:33019"/>
        <dbReference type="ChEBI" id="CHEBI:37575"/>
        <dbReference type="ChEBI" id="CHEBI:57841"/>
        <dbReference type="ChEBI" id="CHEBI:62890"/>
        <dbReference type="EC" id="2.5.1.3"/>
    </reaction>
</comment>
<dbReference type="EMBL" id="JBHUHT010000017">
    <property type="protein sequence ID" value="MFD2097263.1"/>
    <property type="molecule type" value="Genomic_DNA"/>
</dbReference>
<dbReference type="CDD" id="cd00564">
    <property type="entry name" value="TMP_TenI"/>
    <property type="match status" value="1"/>
</dbReference>
<dbReference type="InterPro" id="IPR013785">
    <property type="entry name" value="Aldolase_TIM"/>
</dbReference>
<dbReference type="PANTHER" id="PTHR20858:SF17">
    <property type="entry name" value="HYDROXYMETHYLPYRIMIDINE_PHOSPHOMETHYLPYRIMIDINE KINASE THI20-RELATED"/>
    <property type="match status" value="1"/>
</dbReference>
<dbReference type="EC" id="2.5.1.3" evidence="13"/>
<proteinExistence type="inferred from homology"/>
<dbReference type="SUPFAM" id="SSF51391">
    <property type="entry name" value="Thiamin phosphate synthase"/>
    <property type="match status" value="1"/>
</dbReference>
<feature type="binding site" evidence="13">
    <location>
        <position position="396"/>
    </location>
    <ligand>
        <name>Mg(2+)</name>
        <dbReference type="ChEBI" id="CHEBI:18420"/>
    </ligand>
</feature>
<evidence type="ECO:0000256" key="6">
    <source>
        <dbReference type="ARBA" id="ARBA00022840"/>
    </source>
</evidence>
<dbReference type="InterPro" id="IPR034291">
    <property type="entry name" value="TMP_synthase"/>
</dbReference>
<evidence type="ECO:0000256" key="7">
    <source>
        <dbReference type="ARBA" id="ARBA00022842"/>
    </source>
</evidence>
<evidence type="ECO:0000259" key="14">
    <source>
        <dbReference type="Pfam" id="PF02581"/>
    </source>
</evidence>
<dbReference type="InterPro" id="IPR036206">
    <property type="entry name" value="ThiamineP_synth_sf"/>
</dbReference>
<evidence type="ECO:0000256" key="10">
    <source>
        <dbReference type="ARBA" id="ARBA00047334"/>
    </source>
</evidence>
<dbReference type="Gene3D" id="3.40.1190.20">
    <property type="match status" value="1"/>
</dbReference>
<evidence type="ECO:0000256" key="11">
    <source>
        <dbReference type="ARBA" id="ARBA00047851"/>
    </source>
</evidence>
<keyword evidence="8 13" id="KW-0784">Thiamine biosynthesis</keyword>
<feature type="binding site" evidence="13">
    <location>
        <begin position="460"/>
        <end position="462"/>
    </location>
    <ligand>
        <name>2-[(2R,5Z)-2-carboxy-4-methylthiazol-5(2H)-ylidene]ethyl phosphate</name>
        <dbReference type="ChEBI" id="CHEBI:62899"/>
    </ligand>
</feature>
<accession>A0ABW4XQ71</accession>
<evidence type="ECO:0000256" key="13">
    <source>
        <dbReference type="HAMAP-Rule" id="MF_00097"/>
    </source>
</evidence>
<dbReference type="InterPro" id="IPR029056">
    <property type="entry name" value="Ribokinase-like"/>
</dbReference>
<feature type="binding site" evidence="13">
    <location>
        <begin position="363"/>
        <end position="367"/>
    </location>
    <ligand>
        <name>4-amino-2-methyl-5-(diphosphooxymethyl)pyrimidine</name>
        <dbReference type="ChEBI" id="CHEBI:57841"/>
    </ligand>
</feature>
<feature type="binding site" evidence="13">
    <location>
        <begin position="512"/>
        <end position="513"/>
    </location>
    <ligand>
        <name>2-[(2R,5Z)-2-carboxy-4-methylthiazol-5(2H)-ylidene]ethyl phosphate</name>
        <dbReference type="ChEBI" id="CHEBI:62899"/>
    </ligand>
</feature>
<dbReference type="Gene3D" id="3.20.20.70">
    <property type="entry name" value="Aldolase class I"/>
    <property type="match status" value="1"/>
</dbReference>
<feature type="binding site" evidence="13">
    <location>
        <position position="492"/>
    </location>
    <ligand>
        <name>2-[(2R,5Z)-2-carboxy-4-methylthiazol-5(2H)-ylidene]ethyl phosphate</name>
        <dbReference type="ChEBI" id="CHEBI:62899"/>
    </ligand>
</feature>
<dbReference type="RefSeq" id="WP_345340425.1">
    <property type="nucleotide sequence ID" value="NZ_BAABLI010000015.1"/>
</dbReference>
<sequence length="540" mass="57143">MITPYTCTGELATPALPVERTVKKPLKKPIVWAIGGSDSGAGAGIQADIQAINGLGAHACTLVTAVTAQSSVGVRSVNPVSVEVLADQLTALQEDMPPRVIKIGLLPSVPQVRYLADYIATLKQQANAPKVIFDPVAVASSGDRMADDGVLAAVCQYLLPLVDLLTPNLIEAFALADMPFENATSPERLVDKLLQTGVGSVLLKGGHALSETAAEAAPESTPESSQVTDLWSNGSEQRWLRSTRINTAHGHGTGCVLASAISAVWSLGYALEDALVFARAYLQQGLVNAYGVGLGAGPLLHGGWPTDPKCLPLVGGSEQELVVDDKEQAASFVPCPKQLGLYPVVDSVEWIERLLKAGVKTLQLRIKDPDHPELKAQVAKAVALGKQYQARLFINDYWQLAIDAGAYGVHLGQEDLLTADLDVIKSAGLRLGLSTHGIYELLRAAQIKPSYLALGHIYPTQTKQMPSKPQGVYRLAQQVALCPDVPLVAIGGISLERAEPVAATGVGSIAVVTAITRAEQPEQVIAQFNACLSRLDEVQP</sequence>
<keyword evidence="4" id="KW-0547">Nucleotide-binding</keyword>
<dbReference type="NCBIfam" id="NF002904">
    <property type="entry name" value="PRK03512.1"/>
    <property type="match status" value="1"/>
</dbReference>
<dbReference type="Proteomes" id="UP001597380">
    <property type="component" value="Unassembled WGS sequence"/>
</dbReference>
<name>A0ABW4XQ71_9GAMM</name>
<comment type="pathway">
    <text evidence="1 13">Cofactor biosynthesis; thiamine diphosphate biosynthesis; thiamine phosphate from 4-amino-2-methyl-5-diphosphomethylpyrimidine and 4-methyl-5-(2-phosphoethyl)-thiazole: step 1/1.</text>
</comment>
<reference evidence="17" key="1">
    <citation type="journal article" date="2019" name="Int. J. Syst. Evol. Microbiol.">
        <title>The Global Catalogue of Microorganisms (GCM) 10K type strain sequencing project: providing services to taxonomists for standard genome sequencing and annotation.</title>
        <authorList>
            <consortium name="The Broad Institute Genomics Platform"/>
            <consortium name="The Broad Institute Genome Sequencing Center for Infectious Disease"/>
            <person name="Wu L."/>
            <person name="Ma J."/>
        </authorList>
    </citation>
    <scope>NUCLEOTIDE SEQUENCE [LARGE SCALE GENOMIC DNA]</scope>
    <source>
        <strain evidence="17">CGMCC 1.10992</strain>
    </source>
</reference>
<protein>
    <recommendedName>
        <fullName evidence="13">Thiamine-phosphate synthase</fullName>
        <shortName evidence="13">TP synthase</shortName>
        <shortName evidence="13">TPS</shortName>
        <ecNumber evidence="13">2.5.1.3</ecNumber>
    </recommendedName>
    <alternativeName>
        <fullName evidence="13">Thiamine-phosphate pyrophosphorylase</fullName>
        <shortName evidence="13">TMP pyrophosphorylase</shortName>
        <shortName evidence="13">TMP-PPase</shortName>
    </alternativeName>
</protein>
<comment type="catalytic activity">
    <reaction evidence="10 13">
        <text>4-methyl-5-(2-phosphooxyethyl)-thiazole + 4-amino-2-methyl-5-(diphosphooxymethyl)pyrimidine + H(+) = thiamine phosphate + diphosphate</text>
        <dbReference type="Rhea" id="RHEA:22328"/>
        <dbReference type="ChEBI" id="CHEBI:15378"/>
        <dbReference type="ChEBI" id="CHEBI:33019"/>
        <dbReference type="ChEBI" id="CHEBI:37575"/>
        <dbReference type="ChEBI" id="CHEBI:57841"/>
        <dbReference type="ChEBI" id="CHEBI:58296"/>
        <dbReference type="EC" id="2.5.1.3"/>
    </reaction>
</comment>
<dbReference type="SUPFAM" id="SSF53613">
    <property type="entry name" value="Ribokinase-like"/>
    <property type="match status" value="1"/>
</dbReference>
<dbReference type="NCBIfam" id="TIGR00693">
    <property type="entry name" value="thiE"/>
    <property type="match status" value="1"/>
</dbReference>
<comment type="cofactor">
    <cofactor evidence="13">
        <name>Mg(2+)</name>
        <dbReference type="ChEBI" id="CHEBI:18420"/>
    </cofactor>
    <text evidence="13">Binds 1 Mg(2+) ion per subunit.</text>
</comment>
<dbReference type="InterPro" id="IPR004399">
    <property type="entry name" value="HMP/HMP-P_kinase_dom"/>
</dbReference>
<dbReference type="InterPro" id="IPR022998">
    <property type="entry name" value="ThiamineP_synth_TenI"/>
</dbReference>
<keyword evidence="17" id="KW-1185">Reference proteome</keyword>
<organism evidence="16 17">
    <name type="scientific">Corallincola platygyrae</name>
    <dbReference type="NCBI Taxonomy" id="1193278"/>
    <lineage>
        <taxon>Bacteria</taxon>
        <taxon>Pseudomonadati</taxon>
        <taxon>Pseudomonadota</taxon>
        <taxon>Gammaproteobacteria</taxon>
        <taxon>Alteromonadales</taxon>
        <taxon>Psychromonadaceae</taxon>
        <taxon>Corallincola</taxon>
    </lineage>
</organism>
<feature type="domain" description="Thiamine phosphate synthase/TenI" evidence="14">
    <location>
        <begin position="346"/>
        <end position="515"/>
    </location>
</feature>
<evidence type="ECO:0000313" key="16">
    <source>
        <dbReference type="EMBL" id="MFD2097263.1"/>
    </source>
</evidence>
<keyword evidence="9" id="KW-0511">Multifunctional enzyme</keyword>
<gene>
    <name evidence="13 16" type="primary">thiE</name>
    <name evidence="16" type="ORF">ACFSJ3_14800</name>
</gene>
<evidence type="ECO:0000256" key="4">
    <source>
        <dbReference type="ARBA" id="ARBA00022741"/>
    </source>
</evidence>
<feature type="binding site" evidence="13">
    <location>
        <position position="463"/>
    </location>
    <ligand>
        <name>4-amino-2-methyl-5-(diphosphooxymethyl)pyrimidine</name>
        <dbReference type="ChEBI" id="CHEBI:57841"/>
    </ligand>
</feature>
<evidence type="ECO:0000256" key="3">
    <source>
        <dbReference type="ARBA" id="ARBA00022723"/>
    </source>
</evidence>
<feature type="domain" description="Pyridoxamine kinase/Phosphomethylpyrimidine kinase" evidence="15">
    <location>
        <begin position="38"/>
        <end position="299"/>
    </location>
</feature>
<evidence type="ECO:0000259" key="15">
    <source>
        <dbReference type="Pfam" id="PF08543"/>
    </source>
</evidence>
<evidence type="ECO:0000256" key="8">
    <source>
        <dbReference type="ARBA" id="ARBA00022977"/>
    </source>
</evidence>
<feature type="binding site" evidence="13">
    <location>
        <position position="434"/>
    </location>
    <ligand>
        <name>4-amino-2-methyl-5-(diphosphooxymethyl)pyrimidine</name>
        <dbReference type="ChEBI" id="CHEBI:57841"/>
    </ligand>
</feature>
<dbReference type="InterPro" id="IPR013749">
    <property type="entry name" value="PM/HMP-P_kinase-1"/>
</dbReference>
<dbReference type="Pfam" id="PF08543">
    <property type="entry name" value="Phos_pyr_kin"/>
    <property type="match status" value="1"/>
</dbReference>
<dbReference type="GO" id="GO:0004789">
    <property type="term" value="F:thiamine-phosphate diphosphorylase activity"/>
    <property type="evidence" value="ECO:0007669"/>
    <property type="project" value="UniProtKB-EC"/>
</dbReference>